<dbReference type="InterPro" id="IPR047233">
    <property type="entry name" value="UAH_cupin"/>
</dbReference>
<keyword evidence="2" id="KW-0659">Purine metabolism</keyword>
<name>A0A429YZT8_9HYPH</name>
<dbReference type="EC" id="4.3.2.3" evidence="5"/>
<evidence type="ECO:0000313" key="6">
    <source>
        <dbReference type="Proteomes" id="UP000278398"/>
    </source>
</evidence>
<evidence type="ECO:0000313" key="5">
    <source>
        <dbReference type="EMBL" id="RST86943.1"/>
    </source>
</evidence>
<dbReference type="CDD" id="cd20298">
    <property type="entry name" value="cupin_UAH"/>
    <property type="match status" value="1"/>
</dbReference>
<sequence>PLTREAFAPFGDVIETEGARHYPINGGKCERYHDLATVEAKGENARVLVSIFKGTPYPFPLELTLVERHPLGSQAFMPLTPAPFLVVVCPDGPGGGPGTPRAFVTRPGQGVNYPAGRWHAVLTPIGAPQDFLVVDRGGDGNNLEEHVFEEPWIVTLPEGTRA</sequence>
<evidence type="ECO:0000256" key="1">
    <source>
        <dbReference type="ARBA" id="ARBA00011738"/>
    </source>
</evidence>
<dbReference type="Gene3D" id="2.60.120.480">
    <property type="entry name" value="Ureidoglycolate hydrolase"/>
    <property type="match status" value="1"/>
</dbReference>
<keyword evidence="6" id="KW-1185">Reference proteome</keyword>
<dbReference type="EMBL" id="RWKW01000029">
    <property type="protein sequence ID" value="RST86943.1"/>
    <property type="molecule type" value="Genomic_DNA"/>
</dbReference>
<dbReference type="PIRSF" id="PIRSF017306">
    <property type="entry name" value="Ureidogly_hydro"/>
    <property type="match status" value="1"/>
</dbReference>
<comment type="catalytic activity">
    <reaction evidence="4">
        <text>(S)-ureidoglycolate = urea + glyoxylate</text>
        <dbReference type="Rhea" id="RHEA:11304"/>
        <dbReference type="ChEBI" id="CHEBI:16199"/>
        <dbReference type="ChEBI" id="CHEBI:36655"/>
        <dbReference type="ChEBI" id="CHEBI:57296"/>
        <dbReference type="EC" id="4.3.2.3"/>
    </reaction>
</comment>
<dbReference type="RefSeq" id="WP_126699016.1">
    <property type="nucleotide sequence ID" value="NZ_RWKW01000029.1"/>
</dbReference>
<dbReference type="InterPro" id="IPR007247">
    <property type="entry name" value="Ureidogly_lyase"/>
</dbReference>
<dbReference type="PANTHER" id="PTHR21221:SF1">
    <property type="entry name" value="UREIDOGLYCOLATE LYASE"/>
    <property type="match status" value="1"/>
</dbReference>
<dbReference type="InterPro" id="IPR011051">
    <property type="entry name" value="RmlC_Cupin_sf"/>
</dbReference>
<accession>A0A429YZT8</accession>
<dbReference type="NCBIfam" id="NF009932">
    <property type="entry name" value="PRK13395.1"/>
    <property type="match status" value="1"/>
</dbReference>
<proteinExistence type="inferred from homology"/>
<dbReference type="GO" id="GO:0050385">
    <property type="term" value="F:ureidoglycolate lyase activity"/>
    <property type="evidence" value="ECO:0007669"/>
    <property type="project" value="UniProtKB-EC"/>
</dbReference>
<evidence type="ECO:0000256" key="2">
    <source>
        <dbReference type="ARBA" id="ARBA00022631"/>
    </source>
</evidence>
<feature type="non-terminal residue" evidence="5">
    <location>
        <position position="1"/>
    </location>
</feature>
<protein>
    <submittedName>
        <fullName evidence="5">Ureidoglycolate lyase</fullName>
        <ecNumber evidence="5">4.3.2.3</ecNumber>
    </submittedName>
</protein>
<reference evidence="5 6" key="1">
    <citation type="submission" date="2018-12" db="EMBL/GenBank/DDBJ databases">
        <title>Mesorhizobium carbonis sp. nov., isolated from coal mine water.</title>
        <authorList>
            <person name="Xin W."/>
            <person name="Xu Z."/>
            <person name="Xiang F."/>
            <person name="Zhang J."/>
            <person name="Xi L."/>
            <person name="Liu J."/>
        </authorList>
    </citation>
    <scope>NUCLEOTIDE SEQUENCE [LARGE SCALE GENOMIC DNA]</scope>
    <source>
        <strain evidence="5 6">B2.3</strain>
    </source>
</reference>
<keyword evidence="3 5" id="KW-0456">Lyase</keyword>
<dbReference type="InterPro" id="IPR023525">
    <property type="entry name" value="Ureidogly_lyase_bac"/>
</dbReference>
<dbReference type="GO" id="GO:0006144">
    <property type="term" value="P:purine nucleobase metabolic process"/>
    <property type="evidence" value="ECO:0007669"/>
    <property type="project" value="UniProtKB-KW"/>
</dbReference>
<dbReference type="OrthoDB" id="9804602at2"/>
<dbReference type="PANTHER" id="PTHR21221">
    <property type="entry name" value="UREIDOGLYCOLATE HYDROLASE"/>
    <property type="match status" value="1"/>
</dbReference>
<evidence type="ECO:0000256" key="3">
    <source>
        <dbReference type="ARBA" id="ARBA00023239"/>
    </source>
</evidence>
<dbReference type="GO" id="GO:0000256">
    <property type="term" value="P:allantoin catabolic process"/>
    <property type="evidence" value="ECO:0007669"/>
    <property type="project" value="InterPro"/>
</dbReference>
<dbReference type="HAMAP" id="MF_00616">
    <property type="entry name" value="Ureidogly_lyase"/>
    <property type="match status" value="1"/>
</dbReference>
<organism evidence="5 6">
    <name type="scientific">Aquibium carbonis</name>
    <dbReference type="NCBI Taxonomy" id="2495581"/>
    <lineage>
        <taxon>Bacteria</taxon>
        <taxon>Pseudomonadati</taxon>
        <taxon>Pseudomonadota</taxon>
        <taxon>Alphaproteobacteria</taxon>
        <taxon>Hyphomicrobiales</taxon>
        <taxon>Phyllobacteriaceae</taxon>
        <taxon>Aquibium</taxon>
    </lineage>
</organism>
<comment type="subunit">
    <text evidence="1">Homodimer.</text>
</comment>
<dbReference type="GO" id="GO:0004848">
    <property type="term" value="F:ureidoglycolate hydrolase activity"/>
    <property type="evidence" value="ECO:0007669"/>
    <property type="project" value="InterPro"/>
</dbReference>
<evidence type="ECO:0000256" key="4">
    <source>
        <dbReference type="ARBA" id="ARBA00047684"/>
    </source>
</evidence>
<dbReference type="SUPFAM" id="SSF51182">
    <property type="entry name" value="RmlC-like cupins"/>
    <property type="match status" value="1"/>
</dbReference>
<dbReference type="AlphaFoldDB" id="A0A429YZT8"/>
<dbReference type="Proteomes" id="UP000278398">
    <property type="component" value="Unassembled WGS sequence"/>
</dbReference>
<gene>
    <name evidence="5" type="ORF">EJC49_07890</name>
</gene>
<dbReference type="InterPro" id="IPR024060">
    <property type="entry name" value="Ureidoglycolate_lyase_dom_sf"/>
</dbReference>
<comment type="caution">
    <text evidence="5">The sequence shown here is derived from an EMBL/GenBank/DDBJ whole genome shotgun (WGS) entry which is preliminary data.</text>
</comment>
<dbReference type="Pfam" id="PF04115">
    <property type="entry name" value="Ureidogly_lyase"/>
    <property type="match status" value="1"/>
</dbReference>